<sequence length="397" mass="42054">MGAHLTASQSLTSLTRLDRRWLHLFVCGPGTGEGLALALPGSGWVFVDACMIDGRSPQQLLLEQYREPAGVDPLRAMVLTHPHQDHASGFAELVDVLVPESIATTGNPPPKYHLVEAVEALLSSTSSQVTSARTPAATVLAAARAIKEWERKTGRQLAPLRDGEALSTGTSLASIACRAPTDADITSLLGPPPSPHLARNANHLSAVLEVLFGQTRVVLGGDLPRYESLKARTVSVPSGWDAVITRHPHLAGHGGLKVPHHASTYALHPQLISPTGPQARGWCVTPYRSKGLPRTEPGDGLSRLLAAEPSVHVTAPPASCERKGWVPPSVVTLQQLHHEASTVPTGDALLDRGTDIRGGGPKGPLDNVWCVAFDDAGQVVGRWRGPQAFEVTQGPIT</sequence>
<organism evidence="1 2">
    <name type="scientific">Pyxidicoccus parkwayensis</name>
    <dbReference type="NCBI Taxonomy" id="2813578"/>
    <lineage>
        <taxon>Bacteria</taxon>
        <taxon>Pseudomonadati</taxon>
        <taxon>Myxococcota</taxon>
        <taxon>Myxococcia</taxon>
        <taxon>Myxococcales</taxon>
        <taxon>Cystobacterineae</taxon>
        <taxon>Myxococcaceae</taxon>
        <taxon>Pyxidicoccus</taxon>
    </lineage>
</organism>
<evidence type="ECO:0000313" key="2">
    <source>
        <dbReference type="Proteomes" id="UP000662747"/>
    </source>
</evidence>
<dbReference type="SUPFAM" id="SSF56281">
    <property type="entry name" value="Metallo-hydrolase/oxidoreductase"/>
    <property type="match status" value="1"/>
</dbReference>
<dbReference type="InterPro" id="IPR036866">
    <property type="entry name" value="RibonucZ/Hydroxyglut_hydro"/>
</dbReference>
<gene>
    <name evidence="1" type="ORF">JY651_40610</name>
</gene>
<dbReference type="EMBL" id="CP071090">
    <property type="protein sequence ID" value="QSQ21427.1"/>
    <property type="molecule type" value="Genomic_DNA"/>
</dbReference>
<reference evidence="1 2" key="1">
    <citation type="submission" date="2021-02" db="EMBL/GenBank/DDBJ databases">
        <title>De Novo genome assembly of isolated myxobacteria.</title>
        <authorList>
            <person name="Stevens D.C."/>
        </authorList>
    </citation>
    <scope>NUCLEOTIDE SEQUENCE [LARGE SCALE GENOMIC DNA]</scope>
    <source>
        <strain evidence="2">SCPEA02</strain>
    </source>
</reference>
<protein>
    <submittedName>
        <fullName evidence="1">MBL fold metallo-hydrolase</fullName>
    </submittedName>
</protein>
<name>A0ABX7NVD3_9BACT</name>
<dbReference type="Proteomes" id="UP000662747">
    <property type="component" value="Chromosome"/>
</dbReference>
<proteinExistence type="predicted"/>
<dbReference type="RefSeq" id="WP_206723005.1">
    <property type="nucleotide sequence ID" value="NZ_CP071090.1"/>
</dbReference>
<accession>A0ABX7NVD3</accession>
<evidence type="ECO:0000313" key="1">
    <source>
        <dbReference type="EMBL" id="QSQ21427.1"/>
    </source>
</evidence>
<keyword evidence="2" id="KW-1185">Reference proteome</keyword>
<dbReference type="Gene3D" id="3.60.15.10">
    <property type="entry name" value="Ribonuclease Z/Hydroxyacylglutathione hydrolase-like"/>
    <property type="match status" value="1"/>
</dbReference>